<feature type="domain" description="Endonuclease/exonuclease/phosphatase" evidence="2">
    <location>
        <begin position="100"/>
        <end position="305"/>
    </location>
</feature>
<keyword evidence="1" id="KW-1133">Transmembrane helix</keyword>
<dbReference type="InterPro" id="IPR005135">
    <property type="entry name" value="Endo/exonuclease/phosphatase"/>
</dbReference>
<feature type="transmembrane region" description="Helical" evidence="1">
    <location>
        <begin position="32"/>
        <end position="54"/>
    </location>
</feature>
<feature type="transmembrane region" description="Helical" evidence="1">
    <location>
        <begin position="6"/>
        <end position="25"/>
    </location>
</feature>
<keyword evidence="1" id="KW-0472">Membrane</keyword>
<dbReference type="GO" id="GO:0003824">
    <property type="term" value="F:catalytic activity"/>
    <property type="evidence" value="ECO:0007669"/>
    <property type="project" value="InterPro"/>
</dbReference>
<reference evidence="4" key="1">
    <citation type="submission" date="2019-06" db="EMBL/GenBank/DDBJ databases">
        <title>Gordonia isolated from sludge of a wastewater treatment plant.</title>
        <authorList>
            <person name="Tamura T."/>
            <person name="Aoyama K."/>
            <person name="Kang Y."/>
            <person name="Saito S."/>
            <person name="Akiyama N."/>
            <person name="Yazawa K."/>
            <person name="Gonoi T."/>
            <person name="Mikami Y."/>
        </authorList>
    </citation>
    <scope>NUCLEOTIDE SEQUENCE [LARGE SCALE GENOMIC DNA]</scope>
    <source>
        <strain evidence="4">NBRC 107697</strain>
    </source>
</reference>
<evidence type="ECO:0000313" key="4">
    <source>
        <dbReference type="Proteomes" id="UP000444980"/>
    </source>
</evidence>
<protein>
    <recommendedName>
        <fullName evidence="2">Endonuclease/exonuclease/phosphatase domain-containing protein</fullName>
    </recommendedName>
</protein>
<evidence type="ECO:0000256" key="1">
    <source>
        <dbReference type="SAM" id="Phobius"/>
    </source>
</evidence>
<proteinExistence type="predicted"/>
<accession>A0A7I9V070</accession>
<dbReference type="Proteomes" id="UP000444980">
    <property type="component" value="Unassembled WGS sequence"/>
</dbReference>
<dbReference type="AlphaFoldDB" id="A0A7I9V070"/>
<dbReference type="InterPro" id="IPR036691">
    <property type="entry name" value="Endo/exonu/phosph_ase_sf"/>
</dbReference>
<gene>
    <name evidence="3" type="ORF">nbrc107697_25820</name>
</gene>
<keyword evidence="1" id="KW-0812">Transmembrane</keyword>
<keyword evidence="4" id="KW-1185">Reference proteome</keyword>
<evidence type="ECO:0000259" key="2">
    <source>
        <dbReference type="Pfam" id="PF03372"/>
    </source>
</evidence>
<comment type="caution">
    <text evidence="3">The sequence shown here is derived from an EMBL/GenBank/DDBJ whole genome shotgun (WGS) entry which is preliminary data.</text>
</comment>
<organism evidence="3 4">
    <name type="scientific">Gordonia crocea</name>
    <dbReference type="NCBI Taxonomy" id="589162"/>
    <lineage>
        <taxon>Bacteria</taxon>
        <taxon>Bacillati</taxon>
        <taxon>Actinomycetota</taxon>
        <taxon>Actinomycetes</taxon>
        <taxon>Mycobacteriales</taxon>
        <taxon>Gordoniaceae</taxon>
        <taxon>Gordonia</taxon>
    </lineage>
</organism>
<dbReference type="Gene3D" id="3.60.10.10">
    <property type="entry name" value="Endonuclease/exonuclease/phosphatase"/>
    <property type="match status" value="1"/>
</dbReference>
<sequence>MFRAGGVAVGVLMLAVGVVAVWLHFSPSTSNLTIYPTSAVPLAVLSTIAAVLVFASLRNWVLAGVSVAVAGAVLVTQVPLWRASPPPAAGSPTITVLSSNLMVGSGDVGELARLIADVDPDVVSVQEVTAQAFTRIESSPITVKLPNVYAVPGPGAVGTVLLTRAAQRDQTRVPGMILHNLAATADLPGAPQTRLLAVHPGAPVPGAGHGESAIADLGVLRAHIEGLPAGRLIAVGDFNATWDHKHYRDLLTGGIEDAADQAGAGWLPTYPTDRLLGRPVVGIDHVISRGFVATEVKTYHLSGADHRVLVVRLSPR</sequence>
<feature type="transmembrane region" description="Helical" evidence="1">
    <location>
        <begin position="60"/>
        <end position="81"/>
    </location>
</feature>
<name>A0A7I9V070_9ACTN</name>
<dbReference type="Pfam" id="PF03372">
    <property type="entry name" value="Exo_endo_phos"/>
    <property type="match status" value="1"/>
</dbReference>
<dbReference type="EMBL" id="BJOU01000002">
    <property type="protein sequence ID" value="GED98543.1"/>
    <property type="molecule type" value="Genomic_DNA"/>
</dbReference>
<dbReference type="SUPFAM" id="SSF56219">
    <property type="entry name" value="DNase I-like"/>
    <property type="match status" value="1"/>
</dbReference>
<evidence type="ECO:0000313" key="3">
    <source>
        <dbReference type="EMBL" id="GED98543.1"/>
    </source>
</evidence>